<evidence type="ECO:0000313" key="4">
    <source>
        <dbReference type="RefSeq" id="XP_026194378.1"/>
    </source>
</evidence>
<dbReference type="Proteomes" id="UP000515125">
    <property type="component" value="Unplaced"/>
</dbReference>
<keyword evidence="3" id="KW-1185">Reference proteome</keyword>
<dbReference type="GeneID" id="34618548"/>
<dbReference type="Gene3D" id="2.20.110.10">
    <property type="entry name" value="Histone H3 K4-specific methyltransferase SET7/9 N-terminal domain"/>
    <property type="match status" value="4"/>
</dbReference>
<organism evidence="3 4">
    <name type="scientific">Cyclospora cayetanensis</name>
    <dbReference type="NCBI Taxonomy" id="88456"/>
    <lineage>
        <taxon>Eukaryota</taxon>
        <taxon>Sar</taxon>
        <taxon>Alveolata</taxon>
        <taxon>Apicomplexa</taxon>
        <taxon>Conoidasida</taxon>
        <taxon>Coccidia</taxon>
        <taxon>Eucoccidiorida</taxon>
        <taxon>Eimeriorina</taxon>
        <taxon>Eimeriidae</taxon>
        <taxon>Cyclospora</taxon>
    </lineage>
</organism>
<feature type="compositionally biased region" description="Polar residues" evidence="2">
    <location>
        <begin position="168"/>
        <end position="181"/>
    </location>
</feature>
<gene>
    <name evidence="4" type="primary">LOC34618548</name>
</gene>
<evidence type="ECO:0000313" key="3">
    <source>
        <dbReference type="Proteomes" id="UP000515125"/>
    </source>
</evidence>
<feature type="compositionally biased region" description="Polar residues" evidence="2">
    <location>
        <begin position="248"/>
        <end position="259"/>
    </location>
</feature>
<feature type="region of interest" description="Disordered" evidence="2">
    <location>
        <begin position="586"/>
        <end position="607"/>
    </location>
</feature>
<reference evidence="4" key="1">
    <citation type="submission" date="2025-08" db="UniProtKB">
        <authorList>
            <consortium name="RefSeq"/>
        </authorList>
    </citation>
    <scope>IDENTIFICATION</scope>
</reference>
<feature type="region of interest" description="Disordered" evidence="2">
    <location>
        <begin position="168"/>
        <end position="188"/>
    </location>
</feature>
<keyword evidence="1" id="KW-0677">Repeat</keyword>
<dbReference type="OrthoDB" id="329175at2759"/>
<dbReference type="AlphaFoldDB" id="A0A6P6S2L5"/>
<name>A0A6P6S2L5_9EIME</name>
<dbReference type="SUPFAM" id="SSF82185">
    <property type="entry name" value="Histone H3 K4-specific methyltransferase SET7/9 N-terminal domain"/>
    <property type="match status" value="2"/>
</dbReference>
<feature type="region of interest" description="Disordered" evidence="2">
    <location>
        <begin position="248"/>
        <end position="281"/>
    </location>
</feature>
<accession>A0A6P6S2L5</accession>
<dbReference type="InterPro" id="IPR003409">
    <property type="entry name" value="MORN"/>
</dbReference>
<protein>
    <submittedName>
        <fullName evidence="4">Uncharacterized protein LOC34618548</fullName>
    </submittedName>
</protein>
<proteinExistence type="predicted"/>
<evidence type="ECO:0000256" key="2">
    <source>
        <dbReference type="SAM" id="MobiDB-lite"/>
    </source>
</evidence>
<sequence>MSSYIAATAARKAAFTKHVDRLVCTCNCPLVKIPTLTHAAVDRAGFSGTHTKGKEKHSSGCENVLGAAVVLAYTFGFLPSKAAPRHSASGGSSHLNPIISVLCRRYRCGCCSRYPCRLPCHKASSFLTAPTAAVTTQTKRHCLLHQTRWCLFCSSSACYPHVLFSPSASEGTDTPFRQSSPHKPLGSWKPHWQQLRPLAFFRTQAATVTVHAQQKVCRVSLSGPECLHFHASLDRVTSACRSQKMGCTQSSAASPQGASVATAGHRNGPPGTGGGTQGDPLPEVVLQSVATAQPAGKMRPNEACALGGSAAPQLSTAEVDAPIVVGTVCTPPPAGREGGIMKVGTPPDNLQEIPGEPCGSGRVKRDEVKLSGGMTYAGTWKGSAIDGHGTLKASDGSTYTGQFVNGKLEGQGIWESPAGERYEGHWKDGKGDGKGKLTNEDGSSYVGEFKMDIKNGRGVETWSDGTVFEGEFKNGDKVGRGKIRFPDGSTYEGSFKADLIDGKGVYVWANKCKYDGAWKEGLMNGSGVYTWPGGQYSKYEGGFQDGLREGKGKLHVRDGRRYSGEFHRNKMHGQLFEIMPSGKKRVGKPISARHLEKGPQHEASLPA</sequence>
<dbReference type="Pfam" id="PF02493">
    <property type="entry name" value="MORN"/>
    <property type="match status" value="9"/>
</dbReference>
<dbReference type="PANTHER" id="PTHR23084:SF263">
    <property type="entry name" value="MORN REPEAT-CONTAINING PROTEIN 1"/>
    <property type="match status" value="1"/>
</dbReference>
<dbReference type="PANTHER" id="PTHR23084">
    <property type="entry name" value="PHOSPHATIDYLINOSITOL-4-PHOSPHATE 5-KINASE RELATED"/>
    <property type="match status" value="1"/>
</dbReference>
<dbReference type="SMART" id="SM00698">
    <property type="entry name" value="MORN"/>
    <property type="match status" value="9"/>
</dbReference>
<dbReference type="RefSeq" id="XP_026194378.1">
    <property type="nucleotide sequence ID" value="XM_026338593.1"/>
</dbReference>
<evidence type="ECO:0000256" key="1">
    <source>
        <dbReference type="ARBA" id="ARBA00022737"/>
    </source>
</evidence>